<dbReference type="Proteomes" id="UP001596540">
    <property type="component" value="Unassembled WGS sequence"/>
</dbReference>
<sequence>MSQPVTSQYCAPIPDLQALVVPELRSPSALIAVHRTPDASETLVLIRMWISTRELVEEIMGKLTDTEYAIYCQAAGIPPGVHPLEMYHPDLRAVQALVPSQIALAA</sequence>
<dbReference type="EMBL" id="JBHTBH010000014">
    <property type="protein sequence ID" value="MFC7330766.1"/>
    <property type="molecule type" value="Genomic_DNA"/>
</dbReference>
<evidence type="ECO:0000313" key="2">
    <source>
        <dbReference type="Proteomes" id="UP001596540"/>
    </source>
</evidence>
<gene>
    <name evidence="1" type="ORF">ACFQRF_23825</name>
</gene>
<accession>A0ABW2KL77</accession>
<organism evidence="1 2">
    <name type="scientific">Marinactinospora rubrisoli</name>
    <dbReference type="NCBI Taxonomy" id="2715399"/>
    <lineage>
        <taxon>Bacteria</taxon>
        <taxon>Bacillati</taxon>
        <taxon>Actinomycetota</taxon>
        <taxon>Actinomycetes</taxon>
        <taxon>Streptosporangiales</taxon>
        <taxon>Nocardiopsidaceae</taxon>
        <taxon>Marinactinospora</taxon>
    </lineage>
</organism>
<evidence type="ECO:0000313" key="1">
    <source>
        <dbReference type="EMBL" id="MFC7330766.1"/>
    </source>
</evidence>
<protein>
    <submittedName>
        <fullName evidence="1">Uncharacterized protein</fullName>
    </submittedName>
</protein>
<comment type="caution">
    <text evidence="1">The sequence shown here is derived from an EMBL/GenBank/DDBJ whole genome shotgun (WGS) entry which is preliminary data.</text>
</comment>
<keyword evidence="2" id="KW-1185">Reference proteome</keyword>
<name>A0ABW2KL77_9ACTN</name>
<proteinExistence type="predicted"/>
<reference evidence="2" key="1">
    <citation type="journal article" date="2019" name="Int. J. Syst. Evol. Microbiol.">
        <title>The Global Catalogue of Microorganisms (GCM) 10K type strain sequencing project: providing services to taxonomists for standard genome sequencing and annotation.</title>
        <authorList>
            <consortium name="The Broad Institute Genomics Platform"/>
            <consortium name="The Broad Institute Genome Sequencing Center for Infectious Disease"/>
            <person name="Wu L."/>
            <person name="Ma J."/>
        </authorList>
    </citation>
    <scope>NUCLEOTIDE SEQUENCE [LARGE SCALE GENOMIC DNA]</scope>
    <source>
        <strain evidence="2">CGMCC 4.7382</strain>
    </source>
</reference>
<dbReference type="RefSeq" id="WP_379873414.1">
    <property type="nucleotide sequence ID" value="NZ_JBHTBH010000014.1"/>
</dbReference>